<dbReference type="RefSeq" id="WP_028326759.1">
    <property type="nucleotide sequence ID" value="NZ_LT906453.1"/>
</dbReference>
<gene>
    <name evidence="8" type="primary">fliD</name>
    <name evidence="8" type="ORF">SAMEA4475696_02339</name>
</gene>
<keyword evidence="8" id="KW-0966">Cell projection</keyword>
<comment type="similarity">
    <text evidence="1 5">Belongs to the FliD family.</text>
</comment>
<evidence type="ECO:0000313" key="9">
    <source>
        <dbReference type="Proteomes" id="UP000242637"/>
    </source>
</evidence>
<comment type="subunit">
    <text evidence="2 5">Homopentamer.</text>
</comment>
<dbReference type="EMBL" id="LT906453">
    <property type="protein sequence ID" value="SNV25901.1"/>
    <property type="molecule type" value="Genomic_DNA"/>
</dbReference>
<reference evidence="8 9" key="1">
    <citation type="submission" date="2017-06" db="EMBL/GenBank/DDBJ databases">
        <authorList>
            <consortium name="Pathogen Informatics"/>
        </authorList>
    </citation>
    <scope>NUCLEOTIDE SEQUENCE [LARGE SCALE GENOMIC DNA]</scope>
    <source>
        <strain evidence="8 9">NCTC13039</strain>
    </source>
</reference>
<dbReference type="Pfam" id="PF02465">
    <property type="entry name" value="FliD_N"/>
    <property type="match status" value="1"/>
</dbReference>
<dbReference type="Pfam" id="PF07195">
    <property type="entry name" value="FliD_C"/>
    <property type="match status" value="1"/>
</dbReference>
<keyword evidence="3" id="KW-0175">Coiled coil</keyword>
<keyword evidence="8" id="KW-0969">Cilium</keyword>
<dbReference type="GeneID" id="63460492"/>
<protein>
    <recommendedName>
        <fullName evidence="5">Flagellar hook-associated protein 2</fullName>
        <shortName evidence="5">HAP2</shortName>
    </recommendedName>
    <alternativeName>
        <fullName evidence="5">Flagellar cap protein</fullName>
    </alternativeName>
</protein>
<accession>A0A239VUE8</accession>
<evidence type="ECO:0000256" key="2">
    <source>
        <dbReference type="ARBA" id="ARBA00011255"/>
    </source>
</evidence>
<dbReference type="GO" id="GO:0005576">
    <property type="term" value="C:extracellular region"/>
    <property type="evidence" value="ECO:0007669"/>
    <property type="project" value="UniProtKB-SubCell"/>
</dbReference>
<feature type="domain" description="Flagellar hook-associated protein 2 C-terminal" evidence="7">
    <location>
        <begin position="229"/>
        <end position="435"/>
    </location>
</feature>
<keyword evidence="8" id="KW-0282">Flagellum</keyword>
<keyword evidence="5" id="KW-0964">Secreted</keyword>
<evidence type="ECO:0000256" key="1">
    <source>
        <dbReference type="ARBA" id="ARBA00009764"/>
    </source>
</evidence>
<keyword evidence="9" id="KW-1185">Reference proteome</keyword>
<comment type="subcellular location">
    <subcellularLocation>
        <location evidence="5">Secreted</location>
    </subcellularLocation>
    <subcellularLocation>
        <location evidence="5">Bacterial flagellum</location>
    </subcellularLocation>
</comment>
<dbReference type="PANTHER" id="PTHR30288">
    <property type="entry name" value="FLAGELLAR CAP/ASSEMBLY PROTEIN FLID"/>
    <property type="match status" value="1"/>
</dbReference>
<evidence type="ECO:0000313" key="8">
    <source>
        <dbReference type="EMBL" id="SNV25901.1"/>
    </source>
</evidence>
<dbReference type="STRING" id="1121387.GCA_000429885_00701"/>
<dbReference type="KEGG" id="dco:SAMEA4475696_2339"/>
<name>A0A239VUE8_9MICO</name>
<dbReference type="GO" id="GO:0009421">
    <property type="term" value="C:bacterial-type flagellum filament cap"/>
    <property type="evidence" value="ECO:0007669"/>
    <property type="project" value="InterPro"/>
</dbReference>
<dbReference type="OrthoDB" id="5241527at2"/>
<dbReference type="InterPro" id="IPR010810">
    <property type="entry name" value="Flagellin_hook_IN_motif"/>
</dbReference>
<dbReference type="Proteomes" id="UP000242637">
    <property type="component" value="Chromosome 1"/>
</dbReference>
<evidence type="ECO:0000259" key="6">
    <source>
        <dbReference type="Pfam" id="PF02465"/>
    </source>
</evidence>
<evidence type="ECO:0000256" key="4">
    <source>
        <dbReference type="ARBA" id="ARBA00023143"/>
    </source>
</evidence>
<dbReference type="InterPro" id="IPR040026">
    <property type="entry name" value="FliD"/>
</dbReference>
<dbReference type="Pfam" id="PF07196">
    <property type="entry name" value="Flagellin_IN"/>
    <property type="match status" value="1"/>
</dbReference>
<dbReference type="AlphaFoldDB" id="A0A239VUE8"/>
<organism evidence="8 9">
    <name type="scientific">Dermatophilus congolensis</name>
    <dbReference type="NCBI Taxonomy" id="1863"/>
    <lineage>
        <taxon>Bacteria</taxon>
        <taxon>Bacillati</taxon>
        <taxon>Actinomycetota</taxon>
        <taxon>Actinomycetes</taxon>
        <taxon>Micrococcales</taxon>
        <taxon>Dermatophilaceae</taxon>
        <taxon>Dermatophilus</taxon>
    </lineage>
</organism>
<dbReference type="PANTHER" id="PTHR30288:SF0">
    <property type="entry name" value="FLAGELLAR HOOK-ASSOCIATED PROTEIN 2"/>
    <property type="match status" value="1"/>
</dbReference>
<dbReference type="GO" id="GO:0071973">
    <property type="term" value="P:bacterial-type flagellum-dependent cell motility"/>
    <property type="evidence" value="ECO:0007669"/>
    <property type="project" value="TreeGrafter"/>
</dbReference>
<dbReference type="InterPro" id="IPR003481">
    <property type="entry name" value="FliD_N"/>
</dbReference>
<keyword evidence="4 5" id="KW-0975">Bacterial flagellum</keyword>
<dbReference type="GO" id="GO:0007155">
    <property type="term" value="P:cell adhesion"/>
    <property type="evidence" value="ECO:0007669"/>
    <property type="project" value="InterPro"/>
</dbReference>
<dbReference type="GO" id="GO:0009424">
    <property type="term" value="C:bacterial-type flagellum hook"/>
    <property type="evidence" value="ECO:0007669"/>
    <property type="project" value="UniProtKB-UniRule"/>
</dbReference>
<proteinExistence type="inferred from homology"/>
<evidence type="ECO:0000256" key="5">
    <source>
        <dbReference type="RuleBase" id="RU362066"/>
    </source>
</evidence>
<evidence type="ECO:0000259" key="7">
    <source>
        <dbReference type="Pfam" id="PF07195"/>
    </source>
</evidence>
<evidence type="ECO:0000256" key="3">
    <source>
        <dbReference type="ARBA" id="ARBA00023054"/>
    </source>
</evidence>
<dbReference type="InterPro" id="IPR010809">
    <property type="entry name" value="FliD_C"/>
</dbReference>
<sequence length="448" mass="46387">MQISGLGSGVDTAGMITQLMSVERQAGNYLTKGKVSAQALVSAYTSLNTKMKAIGDAANQFVPKSVIDTPAWNSVTAKSSNEDIAKVTTGTGAQAGTLTFAVKSIAQASTTLADKSFTSTDTVNGGAAFDFNVTANGKTTNVTVGQGAKLADVVAAINQQAGADVKATMVQTATGSYQMQLTSATTGAQSSVTVTNGSTPPVVADVLGNFNEVAKGQDTVLHIGDPTAGYDVTSTTKDVKNLLPGVTISPTKADPNTQVTVDVTQDTAGISKKVEDLVTAANDALSNIRINSKYNKDSPSSSGPFVGDSLTRDLTNQLQNAAVGNAAAAPSAAGISIDKTGTITFDKKKFEDLYAKDPAAAQKAINAFASSLSDVSTQATDADKGLITMQVNSQNTMIKDYSDQISKFNDRMDLRQQALQAQFNAMDSLLGKMKSQGNWLSSQLAGLR</sequence>
<feature type="domain" description="Flagellar hook-associated protein 2 N-terminal" evidence="6">
    <location>
        <begin position="8"/>
        <end position="108"/>
    </location>
</feature>
<comment type="function">
    <text evidence="5">Required for morphogenesis and for the elongation of the flagellar filament by facilitating polymerization of the flagellin monomers at the tip of growing filament. Forms a capping structure, which prevents flagellin subunits (transported through the central channel of the flagellum) from leaking out without polymerization at the distal end.</text>
</comment>